<feature type="region of interest" description="Disordered" evidence="1">
    <location>
        <begin position="28"/>
        <end position="56"/>
    </location>
</feature>
<feature type="compositionally biased region" description="Acidic residues" evidence="1">
    <location>
        <begin position="31"/>
        <end position="51"/>
    </location>
</feature>
<accession>A0ABW3MZL7</accession>
<dbReference type="Proteomes" id="UP001597046">
    <property type="component" value="Unassembled WGS sequence"/>
</dbReference>
<gene>
    <name evidence="2" type="ORF">ACFQ2V_15295</name>
</gene>
<feature type="compositionally biased region" description="Basic and acidic residues" evidence="1">
    <location>
        <begin position="100"/>
        <end position="117"/>
    </location>
</feature>
<name>A0ABW3MZL7_9MICO</name>
<reference evidence="3" key="1">
    <citation type="journal article" date="2019" name="Int. J. Syst. Evol. Microbiol.">
        <title>The Global Catalogue of Microorganisms (GCM) 10K type strain sequencing project: providing services to taxonomists for standard genome sequencing and annotation.</title>
        <authorList>
            <consortium name="The Broad Institute Genomics Platform"/>
            <consortium name="The Broad Institute Genome Sequencing Center for Infectious Disease"/>
            <person name="Wu L."/>
            <person name="Ma J."/>
        </authorList>
    </citation>
    <scope>NUCLEOTIDE SEQUENCE [LARGE SCALE GENOMIC DNA]</scope>
    <source>
        <strain evidence="3">CCUG 57508</strain>
    </source>
</reference>
<organism evidence="2 3">
    <name type="scientific">Terrabacter terrigena</name>
    <dbReference type="NCBI Taxonomy" id="574718"/>
    <lineage>
        <taxon>Bacteria</taxon>
        <taxon>Bacillati</taxon>
        <taxon>Actinomycetota</taxon>
        <taxon>Actinomycetes</taxon>
        <taxon>Micrococcales</taxon>
        <taxon>Intrasporangiaceae</taxon>
        <taxon>Terrabacter</taxon>
    </lineage>
</organism>
<feature type="region of interest" description="Disordered" evidence="1">
    <location>
        <begin position="86"/>
        <end position="117"/>
    </location>
</feature>
<evidence type="ECO:0000313" key="2">
    <source>
        <dbReference type="EMBL" id="MFD1055677.1"/>
    </source>
</evidence>
<evidence type="ECO:0000313" key="3">
    <source>
        <dbReference type="Proteomes" id="UP001597046"/>
    </source>
</evidence>
<protein>
    <submittedName>
        <fullName evidence="2">Uncharacterized protein</fullName>
    </submittedName>
</protein>
<comment type="caution">
    <text evidence="2">The sequence shown here is derived from an EMBL/GenBank/DDBJ whole genome shotgun (WGS) entry which is preliminary data.</text>
</comment>
<sequence>MPWLSTTMVPSDELAVFSSVTSGCTIGVGALDDDDDDDDDSEDVADDDPAAGDEAAGVVVVGVDDPQAAERRRTVPARAAVLRDRARIMSTSSRGTPDVTSERGNDCWRETVHVEPT</sequence>
<evidence type="ECO:0000256" key="1">
    <source>
        <dbReference type="SAM" id="MobiDB-lite"/>
    </source>
</evidence>
<dbReference type="EMBL" id="JBHTKH010000010">
    <property type="protein sequence ID" value="MFD1055677.1"/>
    <property type="molecule type" value="Genomic_DNA"/>
</dbReference>
<dbReference type="RefSeq" id="WP_386053704.1">
    <property type="nucleotide sequence ID" value="NZ_JBHTKH010000010.1"/>
</dbReference>
<proteinExistence type="predicted"/>
<keyword evidence="3" id="KW-1185">Reference proteome</keyword>
<feature type="compositionally biased region" description="Polar residues" evidence="1">
    <location>
        <begin position="89"/>
        <end position="99"/>
    </location>
</feature>